<dbReference type="InterPro" id="IPR012337">
    <property type="entry name" value="RNaseH-like_sf"/>
</dbReference>
<dbReference type="EMBL" id="AMPZ03000002">
    <property type="protein sequence ID" value="KAH9592232.1"/>
    <property type="molecule type" value="Genomic_DNA"/>
</dbReference>
<name>A0A922LS00_SCHHA</name>
<protein>
    <recommendedName>
        <fullName evidence="1">Integrase catalytic domain-containing protein</fullName>
    </recommendedName>
</protein>
<dbReference type="CTD" id="75576735"/>
<comment type="caution">
    <text evidence="2">The sequence shown here is derived from an EMBL/GenBank/DDBJ whole genome shotgun (WGS) entry which is preliminary data.</text>
</comment>
<dbReference type="GO" id="GO:0003676">
    <property type="term" value="F:nucleic acid binding"/>
    <property type="evidence" value="ECO:0007669"/>
    <property type="project" value="InterPro"/>
</dbReference>
<organism evidence="2 3">
    <name type="scientific">Schistosoma haematobium</name>
    <name type="common">Blood fluke</name>
    <dbReference type="NCBI Taxonomy" id="6185"/>
    <lineage>
        <taxon>Eukaryota</taxon>
        <taxon>Metazoa</taxon>
        <taxon>Spiralia</taxon>
        <taxon>Lophotrochozoa</taxon>
        <taxon>Platyhelminthes</taxon>
        <taxon>Trematoda</taxon>
        <taxon>Digenea</taxon>
        <taxon>Strigeidida</taxon>
        <taxon>Schistosomatoidea</taxon>
        <taxon>Schistosomatidae</taxon>
        <taxon>Schistosoma</taxon>
    </lineage>
</organism>
<dbReference type="RefSeq" id="XP_051072274.1">
    <property type="nucleotide sequence ID" value="XM_051208727.1"/>
</dbReference>
<reference evidence="2" key="3">
    <citation type="submission" date="2021-06" db="EMBL/GenBank/DDBJ databases">
        <title>Chromosome-level genome assembly for S. haematobium.</title>
        <authorList>
            <person name="Stroehlein A.J."/>
        </authorList>
    </citation>
    <scope>NUCLEOTIDE SEQUENCE</scope>
</reference>
<dbReference type="InterPro" id="IPR001584">
    <property type="entry name" value="Integrase_cat-core"/>
</dbReference>
<reference evidence="2" key="2">
    <citation type="journal article" date="2019" name="Gigascience">
        <title>High-quality Schistosoma haematobium genome achieved by single-molecule and long-range sequencing.</title>
        <authorList>
            <person name="Stroehlein A.J."/>
            <person name="Korhonen P.K."/>
            <person name="Chong T.M."/>
            <person name="Lim Y.L."/>
            <person name="Chan K.G."/>
            <person name="Webster B."/>
            <person name="Rollinson D."/>
            <person name="Brindley P.J."/>
            <person name="Gasser R.B."/>
            <person name="Young N.D."/>
        </authorList>
    </citation>
    <scope>NUCLEOTIDE SEQUENCE</scope>
</reference>
<dbReference type="PANTHER" id="PTHR38681">
    <property type="entry name" value="RETROVIRUS-RELATED POL POLYPROTEIN FROM TRANSPOSON 412-LIKE PROTEIN-RELATED"/>
    <property type="match status" value="1"/>
</dbReference>
<gene>
    <name evidence="2" type="ORF">MS3_00001250</name>
</gene>
<evidence type="ECO:0000313" key="3">
    <source>
        <dbReference type="Proteomes" id="UP000471633"/>
    </source>
</evidence>
<keyword evidence="3" id="KW-1185">Reference proteome</keyword>
<accession>A0A922LS00</accession>
<reference evidence="2" key="4">
    <citation type="journal article" date="2022" name="PLoS Pathog.">
        <title>Chromosome-level genome of Schistosoma haematobium underpins genome-wide explorations of molecular variation.</title>
        <authorList>
            <person name="Stroehlein A.J."/>
            <person name="Korhonen P.K."/>
            <person name="Lee V.V."/>
            <person name="Ralph S.A."/>
            <person name="Mentink-Kane M."/>
            <person name="You H."/>
            <person name="McManus D.P."/>
            <person name="Tchuente L.T."/>
            <person name="Stothard J.R."/>
            <person name="Kaur P."/>
            <person name="Dudchenko O."/>
            <person name="Aiden E.L."/>
            <person name="Yang B."/>
            <person name="Yang H."/>
            <person name="Emery A.M."/>
            <person name="Webster B.L."/>
            <person name="Brindley P.J."/>
            <person name="Rollinson D."/>
            <person name="Chang B.C.H."/>
            <person name="Gasser R.B."/>
            <person name="Young N.D."/>
        </authorList>
    </citation>
    <scope>NUCLEOTIDE SEQUENCE</scope>
</reference>
<dbReference type="GeneID" id="75576735"/>
<dbReference type="Proteomes" id="UP000471633">
    <property type="component" value="Unassembled WGS sequence"/>
</dbReference>
<evidence type="ECO:0000313" key="2">
    <source>
        <dbReference type="EMBL" id="KAH9592232.1"/>
    </source>
</evidence>
<dbReference type="SUPFAM" id="SSF53098">
    <property type="entry name" value="Ribonuclease H-like"/>
    <property type="match status" value="1"/>
</dbReference>
<dbReference type="PANTHER" id="PTHR38681:SF1">
    <property type="entry name" value="RETROVIRUS-RELATED POL POLYPROTEIN FROM TRANSPOSON 412-LIKE PROTEIN"/>
    <property type="match status" value="1"/>
</dbReference>
<dbReference type="KEGG" id="shx:MS3_00001250"/>
<evidence type="ECO:0000259" key="1">
    <source>
        <dbReference type="PROSITE" id="PS50994"/>
    </source>
</evidence>
<dbReference type="GO" id="GO:0015074">
    <property type="term" value="P:DNA integration"/>
    <property type="evidence" value="ECO:0007669"/>
    <property type="project" value="InterPro"/>
</dbReference>
<feature type="domain" description="Integrase catalytic" evidence="1">
    <location>
        <begin position="1"/>
        <end position="119"/>
    </location>
</feature>
<reference evidence="2" key="1">
    <citation type="journal article" date="2012" name="Nat. Genet.">
        <title>Whole-genome sequence of Schistosoma haematobium.</title>
        <authorList>
            <person name="Young N.D."/>
            <person name="Jex A.R."/>
            <person name="Li B."/>
            <person name="Liu S."/>
            <person name="Yang L."/>
            <person name="Xiong Z."/>
            <person name="Li Y."/>
            <person name="Cantacessi C."/>
            <person name="Hall R.S."/>
            <person name="Xu X."/>
            <person name="Chen F."/>
            <person name="Wu X."/>
            <person name="Zerlotini A."/>
            <person name="Oliveira G."/>
            <person name="Hofmann A."/>
            <person name="Zhang G."/>
            <person name="Fang X."/>
            <person name="Kang Y."/>
            <person name="Campbell B.E."/>
            <person name="Loukas A."/>
            <person name="Ranganathan S."/>
            <person name="Rollinson D."/>
            <person name="Rinaldi G."/>
            <person name="Brindley P.J."/>
            <person name="Yang H."/>
            <person name="Wang J."/>
            <person name="Wang J."/>
            <person name="Gasser R.B."/>
        </authorList>
    </citation>
    <scope>NUCLEOTIDE SEQUENCE</scope>
</reference>
<proteinExistence type="predicted"/>
<sequence>MVCTFVKRWIANIGCTSTITTDRGRQFKSGVLCCLTAILGITRYRTTAYHPQANGLVERFQQQLKALLSVACVLQWTNALPLVLLSIRNSAITDDEHITVHLVYVTTLRLPADFVGPSSSPRNMDLCRYASWHKNVMRSVKPVSTQPQSTIVG</sequence>
<dbReference type="AlphaFoldDB" id="A0A922LS00"/>
<dbReference type="Gene3D" id="3.30.420.10">
    <property type="entry name" value="Ribonuclease H-like superfamily/Ribonuclease H"/>
    <property type="match status" value="1"/>
</dbReference>
<dbReference type="PROSITE" id="PS50994">
    <property type="entry name" value="INTEGRASE"/>
    <property type="match status" value="1"/>
</dbReference>
<dbReference type="InterPro" id="IPR036397">
    <property type="entry name" value="RNaseH_sf"/>
</dbReference>